<reference evidence="1" key="2">
    <citation type="submission" date="2011-02" db="EMBL/GenBank/DDBJ databases">
        <authorList>
            <person name="MacLean D."/>
        </authorList>
    </citation>
    <scope>NUCLEOTIDE SEQUENCE</scope>
</reference>
<proteinExistence type="predicted"/>
<organism evidence="1">
    <name type="scientific">Albugo laibachii Nc14</name>
    <dbReference type="NCBI Taxonomy" id="890382"/>
    <lineage>
        <taxon>Eukaryota</taxon>
        <taxon>Sar</taxon>
        <taxon>Stramenopiles</taxon>
        <taxon>Oomycota</taxon>
        <taxon>Peronosporomycetes</taxon>
        <taxon>Albuginales</taxon>
        <taxon>Albuginaceae</taxon>
        <taxon>Albugo</taxon>
    </lineage>
</organism>
<evidence type="ECO:0000313" key="1">
    <source>
        <dbReference type="EMBL" id="CCA23421.1"/>
    </source>
</evidence>
<sequence>MRTQQQNEKSDFWEQSLRDNALQHLVHTFTQYTKHIRNDGVVTLVLDKQTEIWMEILVNGYKNRTPLNEQLGVDRLHSFDFACIDPDFFSQFLELKKCEVVIMLLPPLRHMSGPFLLQCDRY</sequence>
<accession>F0WQ16</accession>
<dbReference type="EMBL" id="FR824238">
    <property type="protein sequence ID" value="CCA23421.1"/>
    <property type="molecule type" value="Genomic_DNA"/>
</dbReference>
<gene>
    <name evidence="1" type="primary">AlNc14C193G8498</name>
    <name evidence="1" type="ORF">ALNC14_095650</name>
</gene>
<reference evidence="1" key="1">
    <citation type="journal article" date="2011" name="PLoS Biol.">
        <title>Gene gain and loss during evolution of obligate parasitism in the white rust pathogen of Arabidopsis thaliana.</title>
        <authorList>
            <person name="Kemen E."/>
            <person name="Gardiner A."/>
            <person name="Schultz-Larsen T."/>
            <person name="Kemen A.C."/>
            <person name="Balmuth A.L."/>
            <person name="Robert-Seilaniantz A."/>
            <person name="Bailey K."/>
            <person name="Holub E."/>
            <person name="Studholme D.J."/>
            <person name="Maclean D."/>
            <person name="Jones J.D."/>
        </authorList>
    </citation>
    <scope>NUCLEOTIDE SEQUENCE</scope>
</reference>
<name>F0WQ16_9STRA</name>
<dbReference type="HOGENOM" id="CLU_2031002_0_0_1"/>
<protein>
    <submittedName>
        <fullName evidence="1">AlNc14C193G8498 protein</fullName>
    </submittedName>
</protein>
<dbReference type="AlphaFoldDB" id="F0WQ16"/>